<sequence>MPLRKLAFVQFCDVIVECLQMKPLPTLQCVIFAPSCTKHWSSFHSLLSAVSISLRDLTIVLNDEETYTDMALSIKALESCNMLERFDVSVSILTLTLLDSITAALQPAHLKQLHYTWNFVDRTSSSSINRVIHSVESLVILLKEHRYHALSAISFNFETDLDALDCLEIEGRIMAASADLLQRKILRIHWAYNLSSW</sequence>
<evidence type="ECO:0000313" key="1">
    <source>
        <dbReference type="EMBL" id="OCH87682.1"/>
    </source>
</evidence>
<protein>
    <submittedName>
        <fullName evidence="1">Uncharacterized protein</fullName>
    </submittedName>
</protein>
<reference evidence="1 2" key="1">
    <citation type="submission" date="2016-07" db="EMBL/GenBank/DDBJ databases">
        <title>Draft genome of the white-rot fungus Obba rivulosa 3A-2.</title>
        <authorList>
            <consortium name="DOE Joint Genome Institute"/>
            <person name="Miettinen O."/>
            <person name="Riley R."/>
            <person name="Acob R."/>
            <person name="Barry K."/>
            <person name="Cullen D."/>
            <person name="De Vries R."/>
            <person name="Hainaut M."/>
            <person name="Hatakka A."/>
            <person name="Henrissat B."/>
            <person name="Hilden K."/>
            <person name="Kuo R."/>
            <person name="Labutti K."/>
            <person name="Lipzen A."/>
            <person name="Makela M.R."/>
            <person name="Sandor L."/>
            <person name="Spatafora J.W."/>
            <person name="Grigoriev I.V."/>
            <person name="Hibbett D.S."/>
        </authorList>
    </citation>
    <scope>NUCLEOTIDE SEQUENCE [LARGE SCALE GENOMIC DNA]</scope>
    <source>
        <strain evidence="1 2">3A-2</strain>
    </source>
</reference>
<evidence type="ECO:0000313" key="2">
    <source>
        <dbReference type="Proteomes" id="UP000250043"/>
    </source>
</evidence>
<keyword evidence="2" id="KW-1185">Reference proteome</keyword>
<name>A0A8E2AVZ3_9APHY</name>
<proteinExistence type="predicted"/>
<dbReference type="Proteomes" id="UP000250043">
    <property type="component" value="Unassembled WGS sequence"/>
</dbReference>
<gene>
    <name evidence="1" type="ORF">OBBRIDRAFT_837200</name>
</gene>
<dbReference type="EMBL" id="KV722477">
    <property type="protein sequence ID" value="OCH87682.1"/>
    <property type="molecule type" value="Genomic_DNA"/>
</dbReference>
<accession>A0A8E2AVZ3</accession>
<organism evidence="1 2">
    <name type="scientific">Obba rivulosa</name>
    <dbReference type="NCBI Taxonomy" id="1052685"/>
    <lineage>
        <taxon>Eukaryota</taxon>
        <taxon>Fungi</taxon>
        <taxon>Dikarya</taxon>
        <taxon>Basidiomycota</taxon>
        <taxon>Agaricomycotina</taxon>
        <taxon>Agaricomycetes</taxon>
        <taxon>Polyporales</taxon>
        <taxon>Gelatoporiaceae</taxon>
        <taxon>Obba</taxon>
    </lineage>
</organism>
<dbReference type="AlphaFoldDB" id="A0A8E2AVZ3"/>